<feature type="region of interest" description="Disordered" evidence="1">
    <location>
        <begin position="1"/>
        <end position="42"/>
    </location>
</feature>
<proteinExistence type="predicted"/>
<feature type="region of interest" description="Disordered" evidence="1">
    <location>
        <begin position="138"/>
        <end position="201"/>
    </location>
</feature>
<protein>
    <submittedName>
        <fullName evidence="2">Uncharacterized protein</fullName>
    </submittedName>
</protein>
<keyword evidence="3" id="KW-1185">Reference proteome</keyword>
<evidence type="ECO:0000313" key="2">
    <source>
        <dbReference type="EMBL" id="SMQ48675.1"/>
    </source>
</evidence>
<gene>
    <name evidence="2" type="ORF">ZT3D7_G3825</name>
</gene>
<dbReference type="EMBL" id="LT853694">
    <property type="protein sequence ID" value="SMQ48675.1"/>
    <property type="molecule type" value="Genomic_DNA"/>
</dbReference>
<organism evidence="2 3">
    <name type="scientific">Zymoseptoria tritici (strain ST99CH_3D7)</name>
    <dbReference type="NCBI Taxonomy" id="1276538"/>
    <lineage>
        <taxon>Eukaryota</taxon>
        <taxon>Fungi</taxon>
        <taxon>Dikarya</taxon>
        <taxon>Ascomycota</taxon>
        <taxon>Pezizomycotina</taxon>
        <taxon>Dothideomycetes</taxon>
        <taxon>Dothideomycetidae</taxon>
        <taxon>Mycosphaerellales</taxon>
        <taxon>Mycosphaerellaceae</taxon>
        <taxon>Zymoseptoria</taxon>
    </lineage>
</organism>
<evidence type="ECO:0000256" key="1">
    <source>
        <dbReference type="SAM" id="MobiDB-lite"/>
    </source>
</evidence>
<dbReference type="AlphaFoldDB" id="A0A1X7RMM7"/>
<reference evidence="2 3" key="1">
    <citation type="submission" date="2016-06" db="EMBL/GenBank/DDBJ databases">
        <authorList>
            <person name="Kjaerup R.B."/>
            <person name="Dalgaard T.S."/>
            <person name="Juul-Madsen H.R."/>
        </authorList>
    </citation>
    <scope>NUCLEOTIDE SEQUENCE [LARGE SCALE GENOMIC DNA]</scope>
</reference>
<accession>A0A1X7RMM7</accession>
<evidence type="ECO:0000313" key="3">
    <source>
        <dbReference type="Proteomes" id="UP000215127"/>
    </source>
</evidence>
<sequence>MAKGDEDKRKKDDKSKDDKVDKQLRRSPRKPPPKFPPAKAVQSAIETVKRGYLDARMLTQAFGSVLSSKKQPSRAAATQELMDKFALRKLYVQPNIMSRRNRIEYTKFGYKQATGHKSAYDAYRDRLNMSALSLGSKLPGTRAPTSNNYEIPQRNPQLANQGRSLRSRTATQGWDPTMPRNVLNRSPDLRGLYPELDRFDP</sequence>
<feature type="compositionally biased region" description="Polar residues" evidence="1">
    <location>
        <begin position="143"/>
        <end position="174"/>
    </location>
</feature>
<feature type="compositionally biased region" description="Basic and acidic residues" evidence="1">
    <location>
        <begin position="1"/>
        <end position="24"/>
    </location>
</feature>
<name>A0A1X7RMM7_ZYMT9</name>
<dbReference type="Proteomes" id="UP000215127">
    <property type="component" value="Chromosome 3"/>
</dbReference>